<evidence type="ECO:0000256" key="1">
    <source>
        <dbReference type="ARBA" id="ARBA00022801"/>
    </source>
</evidence>
<evidence type="ECO:0000313" key="4">
    <source>
        <dbReference type="EMBL" id="AFK50677.1"/>
    </source>
</evidence>
<dbReference type="NCBIfam" id="NF001911">
    <property type="entry name" value="PRK00685.1"/>
    <property type="match status" value="1"/>
</dbReference>
<name>I3TD39_THEC1</name>
<dbReference type="FunCoup" id="I3TD39">
    <property type="interactions" value="8"/>
</dbReference>
<dbReference type="Pfam" id="PF12706">
    <property type="entry name" value="Lactamase_B_2"/>
    <property type="match status" value="1"/>
</dbReference>
<dbReference type="InParanoid" id="I3TD39"/>
<dbReference type="InterPro" id="IPR001279">
    <property type="entry name" value="Metallo-B-lactamas"/>
</dbReference>
<dbReference type="STRING" id="1184251.TCELL_0252"/>
<sequence>MGVLMARIKYLGHSAFEVVLKGLDGKEKTVLVDPWIDNPLSPVRLDYFKGKKVDYILVTHDHGDHLGNAFEIAEVTGATIVGVYELAEEAESRGFKSIGGNIGGPLKIGDLLVVMTPATHSSSKGTPVGFVVKGQDVSFYHAGDTGLFCEMSLIGELYSPDVAMLPIGGHFTMGVREAVKAVELIRPRVVVPMHYNTFPVIKEDPARFKELVEATTPSRVVVLRPGDELQYP</sequence>
<evidence type="ECO:0000259" key="3">
    <source>
        <dbReference type="SMART" id="SM00849"/>
    </source>
</evidence>
<dbReference type="InterPro" id="IPR050114">
    <property type="entry name" value="UPF0173_UPF0282_UlaG_hydrolase"/>
</dbReference>
<gene>
    <name evidence="4" type="ordered locus">TCELL_0252</name>
</gene>
<dbReference type="InterPro" id="IPR036866">
    <property type="entry name" value="RibonucZ/Hydroxyglut_hydro"/>
</dbReference>
<dbReference type="AlphaFoldDB" id="I3TD39"/>
<dbReference type="PANTHER" id="PTHR43546:SF3">
    <property type="entry name" value="UPF0173 METAL-DEPENDENT HYDROLASE MJ1163"/>
    <property type="match status" value="1"/>
</dbReference>
<evidence type="ECO:0000313" key="5">
    <source>
        <dbReference type="Proteomes" id="UP000005270"/>
    </source>
</evidence>
<proteinExistence type="inferred from homology"/>
<organism evidence="4 5">
    <name type="scientific">Thermogladius calderae (strain DSM 22663 / VKM B-2946 / 1633)</name>
    <dbReference type="NCBI Taxonomy" id="1184251"/>
    <lineage>
        <taxon>Archaea</taxon>
        <taxon>Thermoproteota</taxon>
        <taxon>Thermoprotei</taxon>
        <taxon>Desulfurococcales</taxon>
        <taxon>Desulfurococcaceae</taxon>
        <taxon>Thermogladius</taxon>
    </lineage>
</organism>
<dbReference type="eggNOG" id="arCOG00497">
    <property type="taxonomic scope" value="Archaea"/>
</dbReference>
<evidence type="ECO:0000256" key="2">
    <source>
        <dbReference type="HAMAP-Rule" id="MF_00457"/>
    </source>
</evidence>
<dbReference type="InterPro" id="IPR022877">
    <property type="entry name" value="UPF0173"/>
</dbReference>
<dbReference type="HOGENOM" id="CLU_070010_4_0_2"/>
<accession>I3TD39</accession>
<comment type="similarity">
    <text evidence="2">Belongs to the UPF0173 family.</text>
</comment>
<protein>
    <recommendedName>
        <fullName evidence="2">UPF0173 metal-dependent hydrolase TCELL_0252</fullName>
    </recommendedName>
</protein>
<keyword evidence="5" id="KW-1185">Reference proteome</keyword>
<dbReference type="SUPFAM" id="SSF56281">
    <property type="entry name" value="Metallo-hydrolase/oxidoreductase"/>
    <property type="match status" value="1"/>
</dbReference>
<dbReference type="EMBL" id="CP003531">
    <property type="protein sequence ID" value="AFK50677.1"/>
    <property type="molecule type" value="Genomic_DNA"/>
</dbReference>
<dbReference type="Gene3D" id="3.60.15.10">
    <property type="entry name" value="Ribonuclease Z/Hydroxyacylglutathione hydrolase-like"/>
    <property type="match status" value="1"/>
</dbReference>
<dbReference type="PANTHER" id="PTHR43546">
    <property type="entry name" value="UPF0173 METAL-DEPENDENT HYDROLASE MJ1163-RELATED"/>
    <property type="match status" value="1"/>
</dbReference>
<dbReference type="GO" id="GO:0016787">
    <property type="term" value="F:hydrolase activity"/>
    <property type="evidence" value="ECO:0007669"/>
    <property type="project" value="UniProtKB-UniRule"/>
</dbReference>
<dbReference type="HAMAP" id="MF_00457">
    <property type="entry name" value="UPF0173"/>
    <property type="match status" value="1"/>
</dbReference>
<reference evidence="4 5" key="1">
    <citation type="journal article" date="2012" name="J. Bacteriol.">
        <title>Complete genome sequence of the hyperthermophilic cellulolytic Crenarchaeon 'Thermogladius cellulolyticus' 1633.</title>
        <authorList>
            <person name="Mardanov A.V."/>
            <person name="Kochetkova T.V."/>
            <person name="Beletsky A.V."/>
            <person name="Bonch-Osmolovskaya E.A."/>
            <person name="Ravin N.V."/>
            <person name="Skryabin K.G."/>
        </authorList>
    </citation>
    <scope>NUCLEOTIDE SEQUENCE [LARGE SCALE GENOMIC DNA]</scope>
    <source>
        <strain evidence="5">DSM 22663 / VKM B-2946 / 1633</strain>
    </source>
</reference>
<keyword evidence="1 2" id="KW-0378">Hydrolase</keyword>
<dbReference type="Proteomes" id="UP000005270">
    <property type="component" value="Chromosome"/>
</dbReference>
<dbReference type="KEGG" id="thg:TCELL_0252"/>
<feature type="domain" description="Metallo-beta-lactamase" evidence="3">
    <location>
        <begin position="12"/>
        <end position="194"/>
    </location>
</feature>
<dbReference type="SMART" id="SM00849">
    <property type="entry name" value="Lactamase_B"/>
    <property type="match status" value="1"/>
</dbReference>